<evidence type="ECO:0000256" key="1">
    <source>
        <dbReference type="ARBA" id="ARBA00004251"/>
    </source>
</evidence>
<dbReference type="FunFam" id="3.80.10.10:FF:001678">
    <property type="entry name" value="Calmodulin-binding receptor kinase CaMRLK"/>
    <property type="match status" value="1"/>
</dbReference>
<feature type="signal peptide" evidence="13">
    <location>
        <begin position="1"/>
        <end position="20"/>
    </location>
</feature>
<keyword evidence="8 12" id="KW-1133">Transmembrane helix</keyword>
<dbReference type="InterPro" id="IPR013210">
    <property type="entry name" value="LRR_N_plant-typ"/>
</dbReference>
<organism evidence="15 16">
    <name type="scientific">Rubroshorea leprosula</name>
    <dbReference type="NCBI Taxonomy" id="152421"/>
    <lineage>
        <taxon>Eukaryota</taxon>
        <taxon>Viridiplantae</taxon>
        <taxon>Streptophyta</taxon>
        <taxon>Embryophyta</taxon>
        <taxon>Tracheophyta</taxon>
        <taxon>Spermatophyta</taxon>
        <taxon>Magnoliopsida</taxon>
        <taxon>eudicotyledons</taxon>
        <taxon>Gunneridae</taxon>
        <taxon>Pentapetalae</taxon>
        <taxon>rosids</taxon>
        <taxon>malvids</taxon>
        <taxon>Malvales</taxon>
        <taxon>Dipterocarpaceae</taxon>
        <taxon>Rubroshorea</taxon>
    </lineage>
</organism>
<dbReference type="SMART" id="SM00369">
    <property type="entry name" value="LRR_TYP"/>
    <property type="match status" value="10"/>
</dbReference>
<evidence type="ECO:0000256" key="7">
    <source>
        <dbReference type="ARBA" id="ARBA00022737"/>
    </source>
</evidence>
<evidence type="ECO:0000256" key="2">
    <source>
        <dbReference type="ARBA" id="ARBA00009592"/>
    </source>
</evidence>
<evidence type="ECO:0000256" key="4">
    <source>
        <dbReference type="ARBA" id="ARBA00022614"/>
    </source>
</evidence>
<keyword evidence="9 12" id="KW-0472">Membrane</keyword>
<reference evidence="15 16" key="1">
    <citation type="journal article" date="2021" name="Commun. Biol.">
        <title>The genome of Shorea leprosula (Dipterocarpaceae) highlights the ecological relevance of drought in aseasonal tropical rainforests.</title>
        <authorList>
            <person name="Ng K.K.S."/>
            <person name="Kobayashi M.J."/>
            <person name="Fawcett J.A."/>
            <person name="Hatakeyama M."/>
            <person name="Paape T."/>
            <person name="Ng C.H."/>
            <person name="Ang C.C."/>
            <person name="Tnah L.H."/>
            <person name="Lee C.T."/>
            <person name="Nishiyama T."/>
            <person name="Sese J."/>
            <person name="O'Brien M.J."/>
            <person name="Copetti D."/>
            <person name="Mohd Noor M.I."/>
            <person name="Ong R.C."/>
            <person name="Putra M."/>
            <person name="Sireger I.Z."/>
            <person name="Indrioko S."/>
            <person name="Kosugi Y."/>
            <person name="Izuno A."/>
            <person name="Isagi Y."/>
            <person name="Lee S.L."/>
            <person name="Shimizu K.K."/>
        </authorList>
    </citation>
    <scope>NUCLEOTIDE SEQUENCE [LARGE SCALE GENOMIC DNA]</scope>
    <source>
        <strain evidence="15">214</strain>
    </source>
</reference>
<sequence>MGSNFLWLVLITLVSLKGWSCHGCLEQEKLALLHLKPLFNDPHLKLKSWKGNDSSDCCQWKRVKCNTTTGRVIGLFLSGVSHHILQLDDSLFLPFEELKSLDLSNNQIVGFFEDKGFQGQLSNLEFLDLSENKLNESILWSLGGFLSIMSLNLEANAFTGKGIEQISRMTSLATLNLGFNRLNYSILSYLGGLPSLKTLILDGGVFKGRIYPEDQLSLKNLESLLIDGSFIRKSFLQSIGSMTSLKVLSLSLCELNGALPTKGLCELTHLKELDISYNNFSGYLPWCFSNLTSLEFLDLSYNQFSGNISLSPFQSLTSIRYLFLSDNQFQIPSSLRPFLNLSKLKIMYAENNQVYDDRGLYSSVPKFQLNNILLSCCGNGGALPKFLYHQHDLQHVDLSNINLSGYFPNWLLENNTGLQTLKLSNNSLSGPLQMPFQSHRNLYWLDLSQNHLDGCIDQEIGAYLPELVDLDISRNSFNGTIPSSFGDMKWLQFLDASNNNLSGEIPEHFAMGCYSLTQLILSNNHLKGQIFHSKSNWAFLGILRLDGNCFSGQIPHSMLRLNSSLMELGISDNYLSGTIPRWLGNLTNLKTILMGNNSFEGPIPIELCQLQSLAVLDLSRNNISGKLMSCSFPFMVEMHLSRNRLEGPLTNAICNNSLFLLALDLSDNYFTGKIPGCIDELQQLSFLLLSKNKFEGNIPTQLCRLNWLGMIDLSHNNLSGAIPACLNVICLDEVLRTKMGYVEFLNPTDFYLRPLGFTTKGSFYLYGGSILPYMSGIDLSSNRLVGKIPHEIGNLSEIRALNISHNRLAGSIPPTLSNLGLIESLDLSYNNLSGEIPPQLVELCSLAYFSVAYNNLSGKTPARVQQFATFEKSSYEGNPFLCGEPLRNNCLATRPEPVSEKTNNPTDVLYINPYWRRVWFYYIEMGYTSCYYFVCRWGYESRSPFAIVLEGLCNLTIPTLQEKVKIGVPSQGIPFEKCFGVVSEGICNLTIPKNSSNVIVKRPQPQFPLINSALAWECRPEAPATASGAQFKALFKVWELSKAILMFGEGGCVMAVGSRRNSVFCISNLYSTMISCWKVGEEMIVQIVVNGVVSSVTPGQAESSDSLLIIVLATFCISTSPYFFLLKN</sequence>
<comment type="similarity">
    <text evidence="2">Belongs to the RLP family.</text>
</comment>
<keyword evidence="6 13" id="KW-0732">Signal</keyword>
<proteinExistence type="inferred from homology"/>
<dbReference type="Proteomes" id="UP001054252">
    <property type="component" value="Unassembled WGS sequence"/>
</dbReference>
<dbReference type="PRINTS" id="PR00019">
    <property type="entry name" value="LEURICHRPT"/>
</dbReference>
<dbReference type="FunFam" id="3.80.10.10:FF:000111">
    <property type="entry name" value="LRR receptor-like serine/threonine-protein kinase ERECTA"/>
    <property type="match status" value="1"/>
</dbReference>
<protein>
    <recommendedName>
        <fullName evidence="14">Leucine-rich repeat-containing N-terminal plant-type domain-containing protein</fullName>
    </recommendedName>
</protein>
<dbReference type="Pfam" id="PF13855">
    <property type="entry name" value="LRR_8"/>
    <property type="match status" value="3"/>
</dbReference>
<name>A0AAV5IW16_9ROSI</name>
<dbReference type="GO" id="GO:0005886">
    <property type="term" value="C:plasma membrane"/>
    <property type="evidence" value="ECO:0007669"/>
    <property type="project" value="UniProtKB-SubCell"/>
</dbReference>
<keyword evidence="3" id="KW-1003">Cell membrane</keyword>
<keyword evidence="5 12" id="KW-0812">Transmembrane</keyword>
<comment type="caution">
    <text evidence="15">The sequence shown here is derived from an EMBL/GenBank/DDBJ whole genome shotgun (WGS) entry which is preliminary data.</text>
</comment>
<feature type="domain" description="Leucine-rich repeat-containing N-terminal plant-type" evidence="14">
    <location>
        <begin position="26"/>
        <end position="66"/>
    </location>
</feature>
<evidence type="ECO:0000313" key="16">
    <source>
        <dbReference type="Proteomes" id="UP001054252"/>
    </source>
</evidence>
<evidence type="ECO:0000256" key="5">
    <source>
        <dbReference type="ARBA" id="ARBA00022692"/>
    </source>
</evidence>
<evidence type="ECO:0000256" key="10">
    <source>
        <dbReference type="ARBA" id="ARBA00023170"/>
    </source>
</evidence>
<evidence type="ECO:0000256" key="9">
    <source>
        <dbReference type="ARBA" id="ARBA00023136"/>
    </source>
</evidence>
<keyword evidence="10" id="KW-0675">Receptor</keyword>
<dbReference type="InterPro" id="IPR032675">
    <property type="entry name" value="LRR_dom_sf"/>
</dbReference>
<feature type="chain" id="PRO_5043540147" description="Leucine-rich repeat-containing N-terminal plant-type domain-containing protein" evidence="13">
    <location>
        <begin position="21"/>
        <end position="1128"/>
    </location>
</feature>
<comment type="subcellular location">
    <subcellularLocation>
        <location evidence="1">Cell membrane</location>
        <topology evidence="1">Single-pass type I membrane protein</topology>
    </subcellularLocation>
</comment>
<evidence type="ECO:0000256" key="6">
    <source>
        <dbReference type="ARBA" id="ARBA00022729"/>
    </source>
</evidence>
<dbReference type="InterPro" id="IPR003591">
    <property type="entry name" value="Leu-rich_rpt_typical-subtyp"/>
</dbReference>
<dbReference type="Pfam" id="PF08263">
    <property type="entry name" value="LRRNT_2"/>
    <property type="match status" value="1"/>
</dbReference>
<dbReference type="FunFam" id="3.80.10.10:FF:000095">
    <property type="entry name" value="LRR receptor-like serine/threonine-protein kinase GSO1"/>
    <property type="match status" value="1"/>
</dbReference>
<keyword evidence="4" id="KW-0433">Leucine-rich repeat</keyword>
<dbReference type="SUPFAM" id="SSF52047">
    <property type="entry name" value="RNI-like"/>
    <property type="match status" value="2"/>
</dbReference>
<dbReference type="AlphaFoldDB" id="A0AAV5IW16"/>
<gene>
    <name evidence="15" type="ORF">SLEP1_g16292</name>
</gene>
<keyword evidence="7" id="KW-0677">Repeat</keyword>
<keyword evidence="16" id="KW-1185">Reference proteome</keyword>
<dbReference type="PANTHER" id="PTHR27000">
    <property type="entry name" value="LEUCINE-RICH REPEAT RECEPTOR-LIKE PROTEIN KINASE FAMILY PROTEIN-RELATED"/>
    <property type="match status" value="1"/>
</dbReference>
<feature type="transmembrane region" description="Helical" evidence="12">
    <location>
        <begin position="1107"/>
        <end position="1126"/>
    </location>
</feature>
<evidence type="ECO:0000256" key="3">
    <source>
        <dbReference type="ARBA" id="ARBA00022475"/>
    </source>
</evidence>
<evidence type="ECO:0000256" key="11">
    <source>
        <dbReference type="ARBA" id="ARBA00023180"/>
    </source>
</evidence>
<dbReference type="SUPFAM" id="SSF52058">
    <property type="entry name" value="L domain-like"/>
    <property type="match status" value="1"/>
</dbReference>
<evidence type="ECO:0000256" key="8">
    <source>
        <dbReference type="ARBA" id="ARBA00022989"/>
    </source>
</evidence>
<dbReference type="PANTHER" id="PTHR27000:SF642">
    <property type="entry name" value="INACTIVE LEUCINE-RICH REPEAT RECEPTOR KINASE XIAO-RELATED"/>
    <property type="match status" value="1"/>
</dbReference>
<evidence type="ECO:0000313" key="15">
    <source>
        <dbReference type="EMBL" id="GKV04084.1"/>
    </source>
</evidence>
<accession>A0AAV5IW16</accession>
<dbReference type="EMBL" id="BPVZ01000021">
    <property type="protein sequence ID" value="GKV04084.1"/>
    <property type="molecule type" value="Genomic_DNA"/>
</dbReference>
<keyword evidence="11" id="KW-0325">Glycoprotein</keyword>
<dbReference type="Gene3D" id="3.80.10.10">
    <property type="entry name" value="Ribonuclease Inhibitor"/>
    <property type="match status" value="5"/>
</dbReference>
<dbReference type="Pfam" id="PF00560">
    <property type="entry name" value="LRR_1"/>
    <property type="match status" value="5"/>
</dbReference>
<evidence type="ECO:0000256" key="12">
    <source>
        <dbReference type="SAM" id="Phobius"/>
    </source>
</evidence>
<evidence type="ECO:0000256" key="13">
    <source>
        <dbReference type="SAM" id="SignalP"/>
    </source>
</evidence>
<evidence type="ECO:0000259" key="14">
    <source>
        <dbReference type="Pfam" id="PF08263"/>
    </source>
</evidence>
<dbReference type="InterPro" id="IPR001611">
    <property type="entry name" value="Leu-rich_rpt"/>
</dbReference>